<accession>A0ABD1ZY07</accession>
<evidence type="ECO:0000313" key="1">
    <source>
        <dbReference type="EMBL" id="KAL2713251.1"/>
    </source>
</evidence>
<sequence>MISLLVKANSISRIFDFYNPIPYLWEQRSVACKKGVGPSGCSRHSSLDPDLIGPRVGCILLLSGCRRHSAVLRSRTVSYVRMREKKKKKEEEEEEEMVEVEVEVDRLYVLRCVEKRGGVRKREMDQLDVDR</sequence>
<gene>
    <name evidence="1" type="ORF">V1478_016949</name>
</gene>
<dbReference type="AlphaFoldDB" id="A0ABD1ZY07"/>
<evidence type="ECO:0000313" key="2">
    <source>
        <dbReference type="Proteomes" id="UP001607302"/>
    </source>
</evidence>
<protein>
    <submittedName>
        <fullName evidence="1">Uncharacterized protein</fullName>
    </submittedName>
</protein>
<organism evidence="1 2">
    <name type="scientific">Vespula squamosa</name>
    <name type="common">Southern yellow jacket</name>
    <name type="synonym">Wasp</name>
    <dbReference type="NCBI Taxonomy" id="30214"/>
    <lineage>
        <taxon>Eukaryota</taxon>
        <taxon>Metazoa</taxon>
        <taxon>Ecdysozoa</taxon>
        <taxon>Arthropoda</taxon>
        <taxon>Hexapoda</taxon>
        <taxon>Insecta</taxon>
        <taxon>Pterygota</taxon>
        <taxon>Neoptera</taxon>
        <taxon>Endopterygota</taxon>
        <taxon>Hymenoptera</taxon>
        <taxon>Apocrita</taxon>
        <taxon>Aculeata</taxon>
        <taxon>Vespoidea</taxon>
        <taxon>Vespidae</taxon>
        <taxon>Vespinae</taxon>
        <taxon>Vespula</taxon>
    </lineage>
</organism>
<reference evidence="1 2" key="1">
    <citation type="journal article" date="2024" name="Ann. Entomol. Soc. Am.">
        <title>Genomic analyses of the southern and eastern yellowjacket wasps (Hymenoptera: Vespidae) reveal evolutionary signatures of social life.</title>
        <authorList>
            <person name="Catto M.A."/>
            <person name="Caine P.B."/>
            <person name="Orr S.E."/>
            <person name="Hunt B.G."/>
            <person name="Goodisman M.A.D."/>
        </authorList>
    </citation>
    <scope>NUCLEOTIDE SEQUENCE [LARGE SCALE GENOMIC DNA]</scope>
    <source>
        <strain evidence="1">233</strain>
        <tissue evidence="1">Head and thorax</tissue>
    </source>
</reference>
<proteinExistence type="predicted"/>
<name>A0ABD1ZY07_VESSQ</name>
<comment type="caution">
    <text evidence="1">The sequence shown here is derived from an EMBL/GenBank/DDBJ whole genome shotgun (WGS) entry which is preliminary data.</text>
</comment>
<keyword evidence="2" id="KW-1185">Reference proteome</keyword>
<dbReference type="EMBL" id="JAUDFV010000158">
    <property type="protein sequence ID" value="KAL2713251.1"/>
    <property type="molecule type" value="Genomic_DNA"/>
</dbReference>
<dbReference type="Proteomes" id="UP001607302">
    <property type="component" value="Unassembled WGS sequence"/>
</dbReference>